<evidence type="ECO:0000313" key="4">
    <source>
        <dbReference type="Proteomes" id="UP000325440"/>
    </source>
</evidence>
<dbReference type="PANTHER" id="PTHR24036">
    <property type="entry name" value="SKELETOR-RELATED"/>
    <property type="match status" value="1"/>
</dbReference>
<keyword evidence="1" id="KW-0677">Repeat</keyword>
<evidence type="ECO:0000256" key="1">
    <source>
        <dbReference type="ARBA" id="ARBA00022737"/>
    </source>
</evidence>
<dbReference type="PANTHER" id="PTHR24036:SF5">
    <property type="entry name" value="THROMBOMODULIN"/>
    <property type="match status" value="1"/>
</dbReference>
<protein>
    <submittedName>
        <fullName evidence="3">DM13 domain</fullName>
    </submittedName>
</protein>
<accession>A0A5E4MME8</accession>
<dbReference type="AlphaFoldDB" id="A0A5E4MME8"/>
<dbReference type="PROSITE" id="PS51549">
    <property type="entry name" value="DM13"/>
    <property type="match status" value="1"/>
</dbReference>
<sequence length="175" mass="19479">MGHVLRYDEELHHTTIEGANYHFKLLGRPRNSYISQLKKDAGINTYPGNTSVSIVDDDGTAMAVRTVAAKRSFATIININNSNNIVVVLCLTVFVFNSGEAGYYADNNYGRYIGRFEGLAHGVRGTVYAVDEYTLYIRGFHYDGIGPASYFWAGKSSRITPDGFIIPYPENYPAM</sequence>
<reference evidence="3 4" key="1">
    <citation type="submission" date="2019-08" db="EMBL/GenBank/DDBJ databases">
        <authorList>
            <person name="Alioto T."/>
            <person name="Alioto T."/>
            <person name="Gomez Garrido J."/>
        </authorList>
    </citation>
    <scope>NUCLEOTIDE SEQUENCE [LARGE SCALE GENOMIC DNA]</scope>
</reference>
<dbReference type="InterPro" id="IPR052126">
    <property type="entry name" value="Spindle_Org/Thrombomodulin"/>
</dbReference>
<name>A0A5E4MME8_9HEMI</name>
<organism evidence="3 4">
    <name type="scientific">Cinara cedri</name>
    <dbReference type="NCBI Taxonomy" id="506608"/>
    <lineage>
        <taxon>Eukaryota</taxon>
        <taxon>Metazoa</taxon>
        <taxon>Ecdysozoa</taxon>
        <taxon>Arthropoda</taxon>
        <taxon>Hexapoda</taxon>
        <taxon>Insecta</taxon>
        <taxon>Pterygota</taxon>
        <taxon>Neoptera</taxon>
        <taxon>Paraneoptera</taxon>
        <taxon>Hemiptera</taxon>
        <taxon>Sternorrhyncha</taxon>
        <taxon>Aphidomorpha</taxon>
        <taxon>Aphidoidea</taxon>
        <taxon>Aphididae</taxon>
        <taxon>Lachninae</taxon>
        <taxon>Cinara</taxon>
    </lineage>
</organism>
<evidence type="ECO:0000313" key="3">
    <source>
        <dbReference type="EMBL" id="VVC33459.1"/>
    </source>
</evidence>
<gene>
    <name evidence="3" type="ORF">CINCED_3A002445</name>
</gene>
<dbReference type="EMBL" id="CABPRJ010000969">
    <property type="protein sequence ID" value="VVC33459.1"/>
    <property type="molecule type" value="Genomic_DNA"/>
</dbReference>
<proteinExistence type="predicted"/>
<dbReference type="Proteomes" id="UP000325440">
    <property type="component" value="Unassembled WGS sequence"/>
</dbReference>
<feature type="domain" description="DM13" evidence="2">
    <location>
        <begin position="110"/>
        <end position="175"/>
    </location>
</feature>
<dbReference type="OrthoDB" id="2448405at2759"/>
<dbReference type="Pfam" id="PF10517">
    <property type="entry name" value="DM13"/>
    <property type="match status" value="1"/>
</dbReference>
<keyword evidence="4" id="KW-1185">Reference proteome</keyword>
<dbReference type="InterPro" id="IPR019545">
    <property type="entry name" value="DM13_domain"/>
</dbReference>
<evidence type="ECO:0000259" key="2">
    <source>
        <dbReference type="PROSITE" id="PS51549"/>
    </source>
</evidence>